<organism evidence="2 3">
    <name type="scientific">Lichtheimia ornata</name>
    <dbReference type="NCBI Taxonomy" id="688661"/>
    <lineage>
        <taxon>Eukaryota</taxon>
        <taxon>Fungi</taxon>
        <taxon>Fungi incertae sedis</taxon>
        <taxon>Mucoromycota</taxon>
        <taxon>Mucoromycotina</taxon>
        <taxon>Mucoromycetes</taxon>
        <taxon>Mucorales</taxon>
        <taxon>Lichtheimiaceae</taxon>
        <taxon>Lichtheimia</taxon>
    </lineage>
</organism>
<proteinExistence type="predicted"/>
<dbReference type="AlphaFoldDB" id="A0AAD7Y188"/>
<protein>
    <submittedName>
        <fullName evidence="2">Uncharacterized protein</fullName>
    </submittedName>
</protein>
<dbReference type="GeneID" id="83210676"/>
<dbReference type="Proteomes" id="UP001234581">
    <property type="component" value="Unassembled WGS sequence"/>
</dbReference>
<dbReference type="EMBL" id="JARTCD010000010">
    <property type="protein sequence ID" value="KAJ8661041.1"/>
    <property type="molecule type" value="Genomic_DNA"/>
</dbReference>
<keyword evidence="3" id="KW-1185">Reference proteome</keyword>
<feature type="region of interest" description="Disordered" evidence="1">
    <location>
        <begin position="626"/>
        <end position="652"/>
    </location>
</feature>
<evidence type="ECO:0000256" key="1">
    <source>
        <dbReference type="SAM" id="MobiDB-lite"/>
    </source>
</evidence>
<comment type="caution">
    <text evidence="2">The sequence shown here is derived from an EMBL/GenBank/DDBJ whole genome shotgun (WGS) entry which is preliminary data.</text>
</comment>
<dbReference type="RefSeq" id="XP_058345954.1">
    <property type="nucleotide sequence ID" value="XM_058483335.1"/>
</dbReference>
<accession>A0AAD7Y188</accession>
<evidence type="ECO:0000313" key="3">
    <source>
        <dbReference type="Proteomes" id="UP001234581"/>
    </source>
</evidence>
<name>A0AAD7Y188_9FUNG</name>
<sequence length="1024" mass="116732">MDQDIRNKGKCELGLRWRRKHERGTYWVLSNKDQDDHEKDKGCLLAVTAAQGQNVMGHKEDLIHTMCLTQHPLQMVDAAVIKTFVQEVITKRRSIRQQRHLEEDHPIWSTFSHQHYALFNSLIQSPLTFSPTSHATALKKVNDQSTPTDDGDAATFYIRMASGDSADIESCVQRYSKAFPADVEWCTTLLDHIDNLKNTNCKITLLYAGITLASTAFERHASDERVGGGTRMLNWVTTNGALTWSMYELCNLRLDNSSTVLELGYIEDIIIKSIGDVALNSANGGFFIDYTPSVDYRQLWKKVASDIGYPKDIASCPLSQQTTEQLDNHYNDLVDFMKRTAKDGLTIMPAPSKALINTLKRQSITNASVAGDTVNVMMGKDITFKVMKAEEYGFFEAGEICNASHFMTSMFDMLHTILDAPTSRDLLPPFVDLHSIHPNQPLVPSILYASRYLKVVKPIIITAMSAKVYTFFQLDAFDPLWSNQEARDRFFSDLSSPDNYDDMTAMVDVEHPSTAFYRSYGSRIGDLSIVRYGAGATDFALLLPIRDPGALKYDPRSQVIKCNEIFLSLCAMQVLEMVVRKKFNDSTRPSDATKLIDWMCDIRLDYNNTISKLGIKEELDKVKKSIKDLDQQQGSSRMTSSAERKKKASKEVDLMEENQPPTKSIITMRFIGGPDSVERQHQYDQLQAQHESRKKRFISINDTPTPAGMQPFTDEYLAWFMKGSAGKSIFKSANAMGNNPMTGLNEDEREEYLRKRRFGVYSDRADRDKNAIALIKDMGQKLGDFQKWMAMDKLPIMARCPSCEQRFIKLHNTVHHCSILDQNITSQQHGLQYFRILYLHDIFEALHLDEHMEIQQHDAAIILNQHQHQNISDRVPGSLGMVYGTVDTSDDFLLLMAVDKSIINDGRGRGDPPNNLSNDAWFFDSRELMNGMITHFNDNPVKQLSEVSCAVIEPCEYYSIRYPYRKGANSPVQHKHNRKNSKCNFGVTYTSFNHLPCIVRRYLWMSYRKGKINRNPMTWEFQAQ</sequence>
<evidence type="ECO:0000313" key="2">
    <source>
        <dbReference type="EMBL" id="KAJ8661041.1"/>
    </source>
</evidence>
<reference evidence="2 3" key="1">
    <citation type="submission" date="2023-03" db="EMBL/GenBank/DDBJ databases">
        <title>Genome sequence of Lichtheimia ornata CBS 291.66.</title>
        <authorList>
            <person name="Mohabir J.T."/>
            <person name="Shea T.P."/>
            <person name="Kurbessoian T."/>
            <person name="Berby B."/>
            <person name="Fontaine J."/>
            <person name="Livny J."/>
            <person name="Gnirke A."/>
            <person name="Stajich J.E."/>
            <person name="Cuomo C.A."/>
        </authorList>
    </citation>
    <scope>NUCLEOTIDE SEQUENCE [LARGE SCALE GENOMIC DNA]</scope>
    <source>
        <strain evidence="2">CBS 291.66</strain>
    </source>
</reference>
<gene>
    <name evidence="2" type="ORF">O0I10_003263</name>
</gene>